<feature type="region of interest" description="Disordered" evidence="1">
    <location>
        <begin position="621"/>
        <end position="650"/>
    </location>
</feature>
<dbReference type="PANTHER" id="PTHR46478:SF1">
    <property type="entry name" value="VON WILLEBRAND FACTOR A DOMAIN-CONTAINING PROTEIN 3A"/>
    <property type="match status" value="1"/>
</dbReference>
<keyword evidence="4" id="KW-1185">Reference proteome</keyword>
<organism evidence="3 4">
    <name type="scientific">Anabarilius grahami</name>
    <name type="common">Kanglang fish</name>
    <name type="synonym">Barilius grahami</name>
    <dbReference type="NCBI Taxonomy" id="495550"/>
    <lineage>
        <taxon>Eukaryota</taxon>
        <taxon>Metazoa</taxon>
        <taxon>Chordata</taxon>
        <taxon>Craniata</taxon>
        <taxon>Vertebrata</taxon>
        <taxon>Euteleostomi</taxon>
        <taxon>Actinopterygii</taxon>
        <taxon>Neopterygii</taxon>
        <taxon>Teleostei</taxon>
        <taxon>Ostariophysi</taxon>
        <taxon>Cypriniformes</taxon>
        <taxon>Xenocyprididae</taxon>
        <taxon>Xenocypridinae</taxon>
        <taxon>Xenocypridinae incertae sedis</taxon>
        <taxon>Anabarilius</taxon>
    </lineage>
</organism>
<dbReference type="SUPFAM" id="SSF53300">
    <property type="entry name" value="vWA-like"/>
    <property type="match status" value="3"/>
</dbReference>
<dbReference type="SMART" id="SM00327">
    <property type="entry name" value="VWA"/>
    <property type="match status" value="1"/>
</dbReference>
<dbReference type="PANTHER" id="PTHR46478">
    <property type="entry name" value="VON WILLEBRAND FACTOR A DOMAIN-CONTAINING PROTEIN 3A"/>
    <property type="match status" value="1"/>
</dbReference>
<name>A0A3N0Z8G5_ANAGA</name>
<dbReference type="Proteomes" id="UP000281406">
    <property type="component" value="Unassembled WGS sequence"/>
</dbReference>
<proteinExistence type="predicted"/>
<evidence type="ECO:0000256" key="1">
    <source>
        <dbReference type="SAM" id="MobiDB-lite"/>
    </source>
</evidence>
<dbReference type="Pfam" id="PF13768">
    <property type="entry name" value="VWA_3"/>
    <property type="match status" value="3"/>
</dbReference>
<gene>
    <name evidence="3" type="ORF">DPX16_3898</name>
</gene>
<evidence type="ECO:0000259" key="2">
    <source>
        <dbReference type="SMART" id="SM00327"/>
    </source>
</evidence>
<accession>A0A3N0Z8G5</accession>
<dbReference type="Gene3D" id="3.40.50.410">
    <property type="entry name" value="von Willebrand factor, type A domain"/>
    <property type="match status" value="2"/>
</dbReference>
<feature type="domain" description="VWFA" evidence="2">
    <location>
        <begin position="850"/>
        <end position="1016"/>
    </location>
</feature>
<dbReference type="AlphaFoldDB" id="A0A3N0Z8G5"/>
<feature type="compositionally biased region" description="Polar residues" evidence="1">
    <location>
        <begin position="621"/>
        <end position="634"/>
    </location>
</feature>
<dbReference type="OrthoDB" id="299997at2759"/>
<reference evidence="3 4" key="1">
    <citation type="submission" date="2018-10" db="EMBL/GenBank/DDBJ databases">
        <title>Genome assembly for a Yunnan-Guizhou Plateau 3E fish, Anabarilius grahami (Regan), and its evolutionary and genetic applications.</title>
        <authorList>
            <person name="Jiang W."/>
        </authorList>
    </citation>
    <scope>NUCLEOTIDE SEQUENCE [LARGE SCALE GENOMIC DNA]</scope>
    <source>
        <strain evidence="3">AG-KIZ</strain>
        <tissue evidence="3">Muscle</tissue>
    </source>
</reference>
<feature type="non-terminal residue" evidence="3">
    <location>
        <position position="1"/>
    </location>
</feature>
<dbReference type="CDD" id="cd00198">
    <property type="entry name" value="vWFA"/>
    <property type="match status" value="1"/>
</dbReference>
<evidence type="ECO:0000313" key="3">
    <source>
        <dbReference type="EMBL" id="ROL54745.1"/>
    </source>
</evidence>
<dbReference type="InterPro" id="IPR036465">
    <property type="entry name" value="vWFA_dom_sf"/>
</dbReference>
<dbReference type="InterPro" id="IPR002035">
    <property type="entry name" value="VWF_A"/>
</dbReference>
<comment type="caution">
    <text evidence="3">The sequence shown here is derived from an EMBL/GenBank/DDBJ whole genome shotgun (WGS) entry which is preliminary data.</text>
</comment>
<sequence length="1071" mass="119430">ERRDRSEAFESSERWLESRSLESCGLSLSHLFSLCTTPPVAIEMYHDRIKWLSQGNRKVFGVVNGSRVGVLVDTSDFNCSTERLADLQRELLTLIEEQLRFKNQLYLLSYGSEVSSLWEKTLDICPLRLRECYAWVMQLQAGGGCDLLQALQRALTHSQLDTLLIILAARPDQTVDVICDCLALNRMPSVHAVAYNCSSPAAIETVKRMAAVSGGRYHLFSAALGVVDSSTDVDLLWAEIKAARDVLTQIQNMRQGRLGDTAVTVESEISTGLDSLTLSDFSSVSSTRGAPLSIKPAGPAPSSSSEWLKTHGLKAQKLDLYQLLARNAYSPQETFVPILGKTVSATVHERVMVQFEWHDGTVKNLHVDLPSLRKYQKRLMGAVQLFERRVEWLNRTGSHQIWGTVCEQRVQVLLDMSGMNTHYQLHIQHALRILLQEQLANKHSFNIIVFGSDVKSWQEKMVPSTHENLQAVWQWIQALECVGGRNTLAALRRALEEEPQDEAALTHGVYLLTTGMPDQHMVSVTAYVSERCSAANLNLHVCLFTGEEDTVRCPPPRHATRAETAHALRGLAHAGNGRFLWTTETGIVENDDISALIGEMETAANYCQKCSELLDSLIQKGSSRGSGEASTPSLKPQAWSHKTILPSPRPTTLSLARLESRQMSRFAHYSSAWRPNSSKAEIPAVQSADFSTPAGRTKPADQRRATVSQSVFFMEDGNLGFIFKKYPKPKSVRKSINTIKLAKHEDICSTKQWLKRFGIKNLKLDLHKLISGPECCHHNKMVPSVQKSVSAKYCDIFPSVQVNGAVRHLHLTSGELKHYLNQTDKLMQRYGRRLEWLLTGSRRMFGSVLEKDVCVLLDVSGSMAPCLPELQKGLALLIWDQLHANSVRFNVLAFSGGVRIWQPALVESTEDLCTEAVQWLSQLSSHGPSSTLQALQTGCGLADDVGLYLICDGGCDSSHSLILTEIETLRKEKSFTVHTVALNYHDRSDIEFLKCLAHKTGGRYHKAPDDIETALIRKLLSDPCSADTVLPKFEGDDLRKLSEEIEKLRLFQKQAKAFRKTILGSRNLEGT</sequence>
<evidence type="ECO:0000313" key="4">
    <source>
        <dbReference type="Proteomes" id="UP000281406"/>
    </source>
</evidence>
<dbReference type="EMBL" id="RJVU01005799">
    <property type="protein sequence ID" value="ROL54745.1"/>
    <property type="molecule type" value="Genomic_DNA"/>
</dbReference>
<protein>
    <submittedName>
        <fullName evidence="3">von Willebrand factor A domain-containing protein 3A</fullName>
    </submittedName>
</protein>